<comment type="caution">
    <text evidence="1">The sequence shown here is derived from an EMBL/GenBank/DDBJ whole genome shotgun (WGS) entry which is preliminary data.</text>
</comment>
<evidence type="ECO:0000313" key="1">
    <source>
        <dbReference type="EMBL" id="CAI4005713.1"/>
    </source>
</evidence>
<dbReference type="Proteomes" id="UP001152797">
    <property type="component" value="Unassembled WGS sequence"/>
</dbReference>
<reference evidence="1" key="1">
    <citation type="submission" date="2022-10" db="EMBL/GenBank/DDBJ databases">
        <authorList>
            <person name="Chen Y."/>
            <person name="Dougan E. K."/>
            <person name="Chan C."/>
            <person name="Rhodes N."/>
            <person name="Thang M."/>
        </authorList>
    </citation>
    <scope>NUCLEOTIDE SEQUENCE</scope>
</reference>
<dbReference type="EMBL" id="CAMXCT030003670">
    <property type="protein sequence ID" value="CAL4793025.1"/>
    <property type="molecule type" value="Genomic_DNA"/>
</dbReference>
<protein>
    <submittedName>
        <fullName evidence="1">Uncharacterized protein</fullName>
    </submittedName>
</protein>
<evidence type="ECO:0000313" key="2">
    <source>
        <dbReference type="EMBL" id="CAL4793025.1"/>
    </source>
</evidence>
<reference evidence="2 3" key="2">
    <citation type="submission" date="2024-05" db="EMBL/GenBank/DDBJ databases">
        <authorList>
            <person name="Chen Y."/>
            <person name="Shah S."/>
            <person name="Dougan E. K."/>
            <person name="Thang M."/>
            <person name="Chan C."/>
        </authorList>
    </citation>
    <scope>NUCLEOTIDE SEQUENCE [LARGE SCALE GENOMIC DNA]</scope>
</reference>
<sequence length="51" mass="5135">MSLLTGEIFGSSGDIKSPGSPSFAGIKLIAVEIVPQGDSFLVTRGALGGQQ</sequence>
<accession>A0A9P1GCW7</accession>
<feature type="non-terminal residue" evidence="1">
    <location>
        <position position="1"/>
    </location>
</feature>
<evidence type="ECO:0000313" key="3">
    <source>
        <dbReference type="Proteomes" id="UP001152797"/>
    </source>
</evidence>
<dbReference type="EMBL" id="CAMXCT010003670">
    <property type="protein sequence ID" value="CAI4005713.1"/>
    <property type="molecule type" value="Genomic_DNA"/>
</dbReference>
<name>A0A9P1GCW7_9DINO</name>
<dbReference type="EMBL" id="CAMXCT020003670">
    <property type="protein sequence ID" value="CAL1159088.1"/>
    <property type="molecule type" value="Genomic_DNA"/>
</dbReference>
<organism evidence="1">
    <name type="scientific">Cladocopium goreaui</name>
    <dbReference type="NCBI Taxonomy" id="2562237"/>
    <lineage>
        <taxon>Eukaryota</taxon>
        <taxon>Sar</taxon>
        <taxon>Alveolata</taxon>
        <taxon>Dinophyceae</taxon>
        <taxon>Suessiales</taxon>
        <taxon>Symbiodiniaceae</taxon>
        <taxon>Cladocopium</taxon>
    </lineage>
</organism>
<proteinExistence type="predicted"/>
<dbReference type="AlphaFoldDB" id="A0A9P1GCW7"/>
<keyword evidence="3" id="KW-1185">Reference proteome</keyword>
<gene>
    <name evidence="1" type="ORF">C1SCF055_LOCUS31417</name>
</gene>